<keyword evidence="1" id="KW-0548">Nucleotidyltransferase</keyword>
<dbReference type="InterPro" id="IPR029044">
    <property type="entry name" value="Nucleotide-diphossugar_trans"/>
</dbReference>
<dbReference type="PANTHER" id="PTHR21485">
    <property type="entry name" value="HAD SUPERFAMILY MEMBERS CMAS AND KDSC"/>
    <property type="match status" value="1"/>
</dbReference>
<organism evidence="1 2">
    <name type="scientific">Desulfofustis glycolicus DSM 9705</name>
    <dbReference type="NCBI Taxonomy" id="1121409"/>
    <lineage>
        <taxon>Bacteria</taxon>
        <taxon>Pseudomonadati</taxon>
        <taxon>Thermodesulfobacteriota</taxon>
        <taxon>Desulfobulbia</taxon>
        <taxon>Desulfobulbales</taxon>
        <taxon>Desulfocapsaceae</taxon>
        <taxon>Desulfofustis</taxon>
    </lineage>
</organism>
<name>A0A1M5YKY0_9BACT</name>
<keyword evidence="2" id="KW-1185">Reference proteome</keyword>
<dbReference type="GO" id="GO:0008781">
    <property type="term" value="F:N-acylneuraminate cytidylyltransferase activity"/>
    <property type="evidence" value="ECO:0007669"/>
    <property type="project" value="TreeGrafter"/>
</dbReference>
<dbReference type="InterPro" id="IPR050793">
    <property type="entry name" value="CMP-NeuNAc_synthase"/>
</dbReference>
<evidence type="ECO:0000313" key="2">
    <source>
        <dbReference type="Proteomes" id="UP000184139"/>
    </source>
</evidence>
<accession>A0A1M5YKY0</accession>
<dbReference type="SUPFAM" id="SSF53448">
    <property type="entry name" value="Nucleotide-diphospho-sugar transferases"/>
    <property type="match status" value="1"/>
</dbReference>
<dbReference type="CDD" id="cd02513">
    <property type="entry name" value="CMP-NeuAc_Synthase"/>
    <property type="match status" value="1"/>
</dbReference>
<dbReference type="STRING" id="1121409.SAMN02745124_04164"/>
<dbReference type="AlphaFoldDB" id="A0A1M5YKY0"/>
<dbReference type="PANTHER" id="PTHR21485:SF6">
    <property type="entry name" value="N-ACYLNEURAMINATE CYTIDYLYLTRANSFERASE-RELATED"/>
    <property type="match status" value="1"/>
</dbReference>
<dbReference type="InterPro" id="IPR003329">
    <property type="entry name" value="Cytidylyl_trans"/>
</dbReference>
<dbReference type="Proteomes" id="UP000184139">
    <property type="component" value="Unassembled WGS sequence"/>
</dbReference>
<proteinExistence type="predicted"/>
<keyword evidence="1" id="KW-0808">Transferase</keyword>
<dbReference type="Gene3D" id="3.90.550.10">
    <property type="entry name" value="Spore Coat Polysaccharide Biosynthesis Protein SpsA, Chain A"/>
    <property type="match status" value="1"/>
</dbReference>
<dbReference type="Pfam" id="PF02348">
    <property type="entry name" value="CTP_transf_3"/>
    <property type="match status" value="1"/>
</dbReference>
<reference evidence="1 2" key="1">
    <citation type="submission" date="2016-11" db="EMBL/GenBank/DDBJ databases">
        <authorList>
            <person name="Jaros S."/>
            <person name="Januszkiewicz K."/>
            <person name="Wedrychowicz H."/>
        </authorList>
    </citation>
    <scope>NUCLEOTIDE SEQUENCE [LARGE SCALE GENOMIC DNA]</scope>
    <source>
        <strain evidence="1 2">DSM 9705</strain>
    </source>
</reference>
<evidence type="ECO:0000313" key="1">
    <source>
        <dbReference type="EMBL" id="SHI12620.1"/>
    </source>
</evidence>
<dbReference type="EMBL" id="FQXS01000041">
    <property type="protein sequence ID" value="SHI12620.1"/>
    <property type="molecule type" value="Genomic_DNA"/>
</dbReference>
<dbReference type="RefSeq" id="WP_073379132.1">
    <property type="nucleotide sequence ID" value="NZ_FQXS01000041.1"/>
</dbReference>
<protein>
    <submittedName>
        <fullName evidence="1">N-acylneuraminate cytidylyltransferase</fullName>
    </submittedName>
</protein>
<gene>
    <name evidence="1" type="ORF">SAMN02745124_04164</name>
</gene>
<sequence>MNTEKLLLQQNVKKPEVIAIIPARGGSRGIPRKNIVELSGKPLIAYSIQAAQHAQLVDRVVVSTEDEEIAEISKAWGAEVPFLRPKEYATDTASLREAFAYTISKLGRNDRVFVHLYPTSPFRTPSFIDEMLNILFKGYCSVSTVKEIRCDPQLLFVLENNKLNNILATPNNIPYWKKYYRQYPLFKAYHKGNNGKHYFHKITDKCMLIDIDCPTDLLWAESVIKAGLFDFGF</sequence>